<dbReference type="AlphaFoldDB" id="A0A1E3WH84"/>
<reference evidence="1 2" key="1">
    <citation type="submission" date="2016-08" db="EMBL/GenBank/DDBJ databases">
        <title>Genome sequencing of Vibrio scophthalmi strain FP3289, an isolated from Paralichthys olivaceus.</title>
        <authorList>
            <person name="Han H.-J."/>
        </authorList>
    </citation>
    <scope>NUCLEOTIDE SEQUENCE [LARGE SCALE GENOMIC DNA]</scope>
    <source>
        <strain evidence="1 2">FP3289</strain>
    </source>
</reference>
<dbReference type="EMBL" id="MDCJ01000007">
    <property type="protein sequence ID" value="ODS05156.1"/>
    <property type="molecule type" value="Genomic_DNA"/>
</dbReference>
<protein>
    <submittedName>
        <fullName evidence="1">Uncharacterized protein</fullName>
    </submittedName>
</protein>
<sequence length="58" mass="6279">METNQLLIEVKGIIGHAVCTIRAGQASQSQRDNALDNLASAMFAIEEHLSQPGDQNEN</sequence>
<accession>A0A1E3WH84</accession>
<evidence type="ECO:0000313" key="2">
    <source>
        <dbReference type="Proteomes" id="UP000095131"/>
    </source>
</evidence>
<name>A0A1E3WH84_9VIBR</name>
<gene>
    <name evidence="1" type="ORF">VSF3289_04297</name>
</gene>
<proteinExistence type="predicted"/>
<comment type="caution">
    <text evidence="1">The sequence shown here is derived from an EMBL/GenBank/DDBJ whole genome shotgun (WGS) entry which is preliminary data.</text>
</comment>
<dbReference type="PATRIC" id="fig|45658.8.peg.4281"/>
<dbReference type="RefSeq" id="WP_175422539.1">
    <property type="nucleotide sequence ID" value="NZ_MDCJ01000007.1"/>
</dbReference>
<evidence type="ECO:0000313" key="1">
    <source>
        <dbReference type="EMBL" id="ODS05156.1"/>
    </source>
</evidence>
<organism evidence="1 2">
    <name type="scientific">Vibrio scophthalmi</name>
    <dbReference type="NCBI Taxonomy" id="45658"/>
    <lineage>
        <taxon>Bacteria</taxon>
        <taxon>Pseudomonadati</taxon>
        <taxon>Pseudomonadota</taxon>
        <taxon>Gammaproteobacteria</taxon>
        <taxon>Vibrionales</taxon>
        <taxon>Vibrionaceae</taxon>
        <taxon>Vibrio</taxon>
    </lineage>
</organism>
<dbReference type="Proteomes" id="UP000095131">
    <property type="component" value="Unassembled WGS sequence"/>
</dbReference>